<organism evidence="2 3">
    <name type="scientific">Clostridioides difficile</name>
    <name type="common">Peptoclostridium difficile</name>
    <dbReference type="NCBI Taxonomy" id="1496"/>
    <lineage>
        <taxon>Bacteria</taxon>
        <taxon>Bacillati</taxon>
        <taxon>Bacillota</taxon>
        <taxon>Clostridia</taxon>
        <taxon>Peptostreptococcales</taxon>
        <taxon>Peptostreptococcaceae</taxon>
        <taxon>Clostridioides</taxon>
    </lineage>
</organism>
<dbReference type="Gene3D" id="3.90.1010.20">
    <property type="match status" value="1"/>
</dbReference>
<evidence type="ECO:0000313" key="2">
    <source>
        <dbReference type="EMBL" id="VFD55430.1"/>
    </source>
</evidence>
<accession>A0AAX3H2Q6</accession>
<dbReference type="EMBL" id="CAADAT010000019">
    <property type="protein sequence ID" value="VFD55430.1"/>
    <property type="molecule type" value="Genomic_DNA"/>
</dbReference>
<reference evidence="2 3" key="1">
    <citation type="submission" date="2019-02" db="EMBL/GenBank/DDBJ databases">
        <authorList>
            <consortium name="Pathogen Informatics"/>
        </authorList>
    </citation>
    <scope>NUCLEOTIDE SEQUENCE [LARGE SCALE GENOMIC DNA]</scope>
    <source>
        <strain evidence="2 3">078GUE027</strain>
    </source>
</reference>
<comment type="caution">
    <text evidence="2">The sequence shown here is derived from an EMBL/GenBank/DDBJ whole genome shotgun (WGS) entry which is preliminary data.</text>
</comment>
<dbReference type="Proteomes" id="UP000346772">
    <property type="component" value="Unassembled WGS sequence"/>
</dbReference>
<dbReference type="RefSeq" id="WP_003420364.1">
    <property type="nucleotide sequence ID" value="NZ_BEHB01000021.1"/>
</dbReference>
<evidence type="ECO:0000259" key="1">
    <source>
        <dbReference type="SMART" id="SM00900"/>
    </source>
</evidence>
<dbReference type="SMART" id="SM00900">
    <property type="entry name" value="FMN_bind"/>
    <property type="match status" value="1"/>
</dbReference>
<feature type="domain" description="FMN-binding" evidence="1">
    <location>
        <begin position="58"/>
        <end position="133"/>
    </location>
</feature>
<dbReference type="GO" id="GO:0010181">
    <property type="term" value="F:FMN binding"/>
    <property type="evidence" value="ECO:0007669"/>
    <property type="project" value="InterPro"/>
</dbReference>
<dbReference type="Pfam" id="PF04205">
    <property type="entry name" value="FMN_bind"/>
    <property type="match status" value="1"/>
</dbReference>
<dbReference type="InterPro" id="IPR007329">
    <property type="entry name" value="FMN-bd"/>
</dbReference>
<dbReference type="AlphaFoldDB" id="A0AAX3H2Q6"/>
<gene>
    <name evidence="2" type="ORF">SAMEA1710456_02938</name>
</gene>
<dbReference type="GO" id="GO:0016020">
    <property type="term" value="C:membrane"/>
    <property type="evidence" value="ECO:0007669"/>
    <property type="project" value="InterPro"/>
</dbReference>
<sequence>MKIHNKSSNKKKKYLKISITIFFVFICIIILIVSNLKPENLVVKDINIANIKNGIYTGSADNKLVKATVSVEVNNGKIQNINILKHDNLLGKPAEKITTNIIKQQSLDVDAITSATYSSNTIRKAVENALRKGE</sequence>
<protein>
    <submittedName>
        <fullName evidence="2">FMN-binding protein</fullName>
    </submittedName>
</protein>
<evidence type="ECO:0000313" key="3">
    <source>
        <dbReference type="Proteomes" id="UP000346772"/>
    </source>
</evidence>
<name>A0AAX3H2Q6_CLODI</name>
<proteinExistence type="predicted"/>